<evidence type="ECO:0000313" key="1">
    <source>
        <dbReference type="EMBL" id="TSQ92661.1"/>
    </source>
</evidence>
<name>A0A556V0S0_BAGYA</name>
<evidence type="ECO:0000313" key="2">
    <source>
        <dbReference type="Proteomes" id="UP000319801"/>
    </source>
</evidence>
<keyword evidence="2" id="KW-1185">Reference proteome</keyword>
<dbReference type="PANTHER" id="PTHR36682:SF1">
    <property type="entry name" value="RAB15 EFFECTOR PROTEIN"/>
    <property type="match status" value="1"/>
</dbReference>
<dbReference type="AlphaFoldDB" id="A0A556V0S0"/>
<dbReference type="EMBL" id="VCAZ01000089">
    <property type="protein sequence ID" value="TSQ92661.1"/>
    <property type="molecule type" value="Genomic_DNA"/>
</dbReference>
<dbReference type="OrthoDB" id="8519068at2759"/>
<accession>A0A556V0S0</accession>
<sequence length="239" mass="27528">MTQTENQAKTKYKMFNSIWSKSDKPSVKSCFSLFSDCIHVATSRTCEYLRFTDPDEKFYPSKAVFHEIFLMAYIQRSFQLNLTDTFNCTVMTHGQRFLLGTDWVWAVLDPPSKNPRIQIAVQVLHLTENTQENFEEHFSMEMELFQKTRAERLVEFCAGIGRSCYALFLFFGHKNDPGNIYGLLSNNLHEALGRCVQIDQEFIKGFFKGAKGFGTATGMLRAVVSRKDNEPLTMLVKFC</sequence>
<protein>
    <submittedName>
        <fullName evidence="1">Rab15 effector protein</fullName>
    </submittedName>
</protein>
<organism evidence="1 2">
    <name type="scientific">Bagarius yarrelli</name>
    <name type="common">Goonch</name>
    <name type="synonym">Bagrus yarrelli</name>
    <dbReference type="NCBI Taxonomy" id="175774"/>
    <lineage>
        <taxon>Eukaryota</taxon>
        <taxon>Metazoa</taxon>
        <taxon>Chordata</taxon>
        <taxon>Craniata</taxon>
        <taxon>Vertebrata</taxon>
        <taxon>Euteleostomi</taxon>
        <taxon>Actinopterygii</taxon>
        <taxon>Neopterygii</taxon>
        <taxon>Teleostei</taxon>
        <taxon>Ostariophysi</taxon>
        <taxon>Siluriformes</taxon>
        <taxon>Sisoridae</taxon>
        <taxon>Sisorinae</taxon>
        <taxon>Bagarius</taxon>
    </lineage>
</organism>
<dbReference type="GO" id="GO:0001881">
    <property type="term" value="P:receptor recycling"/>
    <property type="evidence" value="ECO:0007669"/>
    <property type="project" value="InterPro"/>
</dbReference>
<proteinExistence type="predicted"/>
<reference evidence="1 2" key="1">
    <citation type="journal article" date="2019" name="Genome Biol. Evol.">
        <title>Whole-Genome Sequencing of the Giant Devil Catfish, Bagarius yarrelli.</title>
        <authorList>
            <person name="Jiang W."/>
            <person name="Lv Y."/>
            <person name="Cheng L."/>
            <person name="Yang K."/>
            <person name="Chao B."/>
            <person name="Wang X."/>
            <person name="Li Y."/>
            <person name="Pan X."/>
            <person name="You X."/>
            <person name="Zhang Y."/>
            <person name="Yang J."/>
            <person name="Li J."/>
            <person name="Zhang X."/>
            <person name="Liu S."/>
            <person name="Sun C."/>
            <person name="Yang J."/>
            <person name="Shi Q."/>
        </authorList>
    </citation>
    <scope>NUCLEOTIDE SEQUENCE [LARGE SCALE GENOMIC DNA]</scope>
    <source>
        <strain evidence="1">JWS20170419001</strain>
        <tissue evidence="1">Muscle</tissue>
    </source>
</reference>
<comment type="caution">
    <text evidence="1">The sequence shown here is derived from an EMBL/GenBank/DDBJ whole genome shotgun (WGS) entry which is preliminary data.</text>
</comment>
<dbReference type="Proteomes" id="UP000319801">
    <property type="component" value="Unassembled WGS sequence"/>
</dbReference>
<dbReference type="Pfam" id="PF15208">
    <property type="entry name" value="Rab15_effector"/>
    <property type="match status" value="1"/>
</dbReference>
<gene>
    <name evidence="1" type="ORF">Baya_11443</name>
</gene>
<dbReference type="InterPro" id="IPR027985">
    <property type="entry name" value="Rab15_effector"/>
</dbReference>
<dbReference type="PANTHER" id="PTHR36682">
    <property type="entry name" value="RAB15 EFFECTOR PROTEIN"/>
    <property type="match status" value="1"/>
</dbReference>